<dbReference type="EMBL" id="WRXN01000001">
    <property type="protein sequence ID" value="MVT06743.1"/>
    <property type="molecule type" value="Genomic_DNA"/>
</dbReference>
<name>A0A7K1TXC9_9BACT</name>
<keyword evidence="21" id="KW-0732">Signal</keyword>
<dbReference type="Gene3D" id="1.25.40.10">
    <property type="entry name" value="Tetratricopeptide repeat domain"/>
    <property type="match status" value="1"/>
</dbReference>
<evidence type="ECO:0000256" key="3">
    <source>
        <dbReference type="ARBA" id="ARBA00004496"/>
    </source>
</evidence>
<dbReference type="InterPro" id="IPR050482">
    <property type="entry name" value="Sensor_HK_TwoCompSys"/>
</dbReference>
<evidence type="ECO:0000256" key="13">
    <source>
        <dbReference type="ARBA" id="ARBA00022840"/>
    </source>
</evidence>
<evidence type="ECO:0000313" key="24">
    <source>
        <dbReference type="Proteomes" id="UP000461730"/>
    </source>
</evidence>
<dbReference type="CDD" id="cd16917">
    <property type="entry name" value="HATPase_UhpB-NarQ-NarX-like"/>
    <property type="match status" value="1"/>
</dbReference>
<keyword evidence="8" id="KW-0597">Phosphoprotein</keyword>
<keyword evidence="20" id="KW-0812">Transmembrane</keyword>
<evidence type="ECO:0000256" key="11">
    <source>
        <dbReference type="ARBA" id="ARBA00022741"/>
    </source>
</evidence>
<feature type="domain" description="Histidine kinase" evidence="22">
    <location>
        <begin position="471"/>
        <end position="662"/>
    </location>
</feature>
<dbReference type="PRINTS" id="PR00344">
    <property type="entry name" value="BCTRLSENSOR"/>
</dbReference>
<keyword evidence="19" id="KW-0175">Coiled coil</keyword>
<feature type="coiled-coil region" evidence="19">
    <location>
        <begin position="363"/>
        <end position="390"/>
    </location>
</feature>
<comment type="subcellular location">
    <subcellularLocation>
        <location evidence="3">Cytoplasm</location>
    </subcellularLocation>
</comment>
<evidence type="ECO:0000256" key="20">
    <source>
        <dbReference type="SAM" id="Phobius"/>
    </source>
</evidence>
<dbReference type="GO" id="GO:0046872">
    <property type="term" value="F:metal ion binding"/>
    <property type="evidence" value="ECO:0007669"/>
    <property type="project" value="UniProtKB-KW"/>
</dbReference>
<evidence type="ECO:0000256" key="14">
    <source>
        <dbReference type="ARBA" id="ARBA00023004"/>
    </source>
</evidence>
<evidence type="ECO:0000256" key="6">
    <source>
        <dbReference type="ARBA" id="ARBA00022485"/>
    </source>
</evidence>
<dbReference type="SUPFAM" id="SSF48452">
    <property type="entry name" value="TPR-like"/>
    <property type="match status" value="1"/>
</dbReference>
<proteinExistence type="predicted"/>
<evidence type="ECO:0000256" key="12">
    <source>
        <dbReference type="ARBA" id="ARBA00022777"/>
    </source>
</evidence>
<keyword evidence="11" id="KW-0547">Nucleotide-binding</keyword>
<keyword evidence="6" id="KW-0004">4Fe-4S</keyword>
<keyword evidence="14" id="KW-0408">Iron</keyword>
<dbReference type="InterPro" id="IPR005467">
    <property type="entry name" value="His_kinase_dom"/>
</dbReference>
<dbReference type="InterPro" id="IPR011990">
    <property type="entry name" value="TPR-like_helical_dom_sf"/>
</dbReference>
<dbReference type="Gene3D" id="1.20.5.1930">
    <property type="match status" value="1"/>
</dbReference>
<keyword evidence="20" id="KW-1133">Transmembrane helix</keyword>
<evidence type="ECO:0000256" key="18">
    <source>
        <dbReference type="ARBA" id="ARBA00030800"/>
    </source>
</evidence>
<reference evidence="23 24" key="1">
    <citation type="submission" date="2019-12" db="EMBL/GenBank/DDBJ databases">
        <title>Chitinophaga sp. strain ysch24 (GDMCC 1.1355), whole genome shotgun sequence.</title>
        <authorList>
            <person name="Zhang X."/>
        </authorList>
    </citation>
    <scope>NUCLEOTIDE SEQUENCE [LARGE SCALE GENOMIC DNA]</scope>
    <source>
        <strain evidence="24">ysch24</strain>
    </source>
</reference>
<dbReference type="Proteomes" id="UP000461730">
    <property type="component" value="Unassembled WGS sequence"/>
</dbReference>
<dbReference type="GO" id="GO:0016020">
    <property type="term" value="C:membrane"/>
    <property type="evidence" value="ECO:0007669"/>
    <property type="project" value="InterPro"/>
</dbReference>
<evidence type="ECO:0000256" key="4">
    <source>
        <dbReference type="ARBA" id="ARBA00012438"/>
    </source>
</evidence>
<evidence type="ECO:0000256" key="5">
    <source>
        <dbReference type="ARBA" id="ARBA00017322"/>
    </source>
</evidence>
<keyword evidence="7" id="KW-0963">Cytoplasm</keyword>
<dbReference type="GO" id="GO:0051539">
    <property type="term" value="F:4 iron, 4 sulfur cluster binding"/>
    <property type="evidence" value="ECO:0007669"/>
    <property type="project" value="UniProtKB-KW"/>
</dbReference>
<dbReference type="GO" id="GO:0046983">
    <property type="term" value="F:protein dimerization activity"/>
    <property type="evidence" value="ECO:0007669"/>
    <property type="project" value="InterPro"/>
</dbReference>
<evidence type="ECO:0000259" key="22">
    <source>
        <dbReference type="PROSITE" id="PS50109"/>
    </source>
</evidence>
<feature type="signal peptide" evidence="21">
    <location>
        <begin position="1"/>
        <end position="20"/>
    </location>
</feature>
<evidence type="ECO:0000256" key="19">
    <source>
        <dbReference type="SAM" id="Coils"/>
    </source>
</evidence>
<comment type="cofactor">
    <cofactor evidence="2">
        <name>[4Fe-4S] cluster</name>
        <dbReference type="ChEBI" id="CHEBI:49883"/>
    </cofactor>
</comment>
<keyword evidence="9" id="KW-0808">Transferase</keyword>
<evidence type="ECO:0000256" key="10">
    <source>
        <dbReference type="ARBA" id="ARBA00022723"/>
    </source>
</evidence>
<dbReference type="PANTHER" id="PTHR24421">
    <property type="entry name" value="NITRATE/NITRITE SENSOR PROTEIN NARX-RELATED"/>
    <property type="match status" value="1"/>
</dbReference>
<dbReference type="Gene3D" id="3.30.565.10">
    <property type="entry name" value="Histidine kinase-like ATPase, C-terminal domain"/>
    <property type="match status" value="1"/>
</dbReference>
<keyword evidence="12" id="KW-0418">Kinase</keyword>
<protein>
    <recommendedName>
        <fullName evidence="5">Oxygen sensor histidine kinase NreB</fullName>
        <ecNumber evidence="4">2.7.13.3</ecNumber>
    </recommendedName>
    <alternativeName>
        <fullName evidence="18">Nitrogen regulation protein B</fullName>
    </alternativeName>
</protein>
<dbReference type="AlphaFoldDB" id="A0A7K1TXC9"/>
<accession>A0A7K1TXC9</accession>
<dbReference type="SUPFAM" id="SSF55874">
    <property type="entry name" value="ATPase domain of HSP90 chaperone/DNA topoisomerase II/histidine kinase"/>
    <property type="match status" value="1"/>
</dbReference>
<evidence type="ECO:0000313" key="23">
    <source>
        <dbReference type="EMBL" id="MVT06743.1"/>
    </source>
</evidence>
<dbReference type="Pfam" id="PF02518">
    <property type="entry name" value="HATPase_c"/>
    <property type="match status" value="1"/>
</dbReference>
<comment type="catalytic activity">
    <reaction evidence="1">
        <text>ATP + protein L-histidine = ADP + protein N-phospho-L-histidine.</text>
        <dbReference type="EC" id="2.7.13.3"/>
    </reaction>
</comment>
<evidence type="ECO:0000256" key="2">
    <source>
        <dbReference type="ARBA" id="ARBA00001966"/>
    </source>
</evidence>
<gene>
    <name evidence="23" type="ORF">GO493_00615</name>
</gene>
<evidence type="ECO:0000256" key="16">
    <source>
        <dbReference type="ARBA" id="ARBA00023014"/>
    </source>
</evidence>
<evidence type="ECO:0000256" key="15">
    <source>
        <dbReference type="ARBA" id="ARBA00023012"/>
    </source>
</evidence>
<evidence type="ECO:0000256" key="21">
    <source>
        <dbReference type="SAM" id="SignalP"/>
    </source>
</evidence>
<feature type="chain" id="PRO_5029699784" description="Oxygen sensor histidine kinase NreB" evidence="21">
    <location>
        <begin position="21"/>
        <end position="663"/>
    </location>
</feature>
<organism evidence="23 24">
    <name type="scientific">Chitinophaga tropicalis</name>
    <dbReference type="NCBI Taxonomy" id="2683588"/>
    <lineage>
        <taxon>Bacteria</taxon>
        <taxon>Pseudomonadati</taxon>
        <taxon>Bacteroidota</taxon>
        <taxon>Chitinophagia</taxon>
        <taxon>Chitinophagales</taxon>
        <taxon>Chitinophagaceae</taxon>
        <taxon>Chitinophaga</taxon>
    </lineage>
</organism>
<keyword evidence="20" id="KW-0472">Membrane</keyword>
<sequence>MNRILILCCTLLSITLSSTAQLPLNQQRYADSLITLLQKEKNDSIKAKLCFHLMYYWQVRDTAKAKHYLEQGRIFSKNNLFLQGLSYAHEGYYYFNSDLDKSEIAYLKADSILSHFDTKEAYVARTNILQNYGVIFQARDDDRTFTDIILNRAIPMAEKAKDSAVLGSQYVSVSVGFMNIEQYDKAEIYLNNAINIMKLSHAQSSRLVAAYNRAGENYIYLKKINAAKGVLDTVKEILAPYPESELYAGYYQVEGMYLHELKKYNEAITSFDKGIKAANGPNKAYRIQELQFLKVKSLLAAGKYEPARQILLSLAADEDVISLDAGRAELYSSFAEAYAGLGNTKLAYEWNKRYSQLNDSMNDSRLKRDINALEIRYKNAEKEREIISLKAKNEQSILKARNNQLVAWLFAVLSIFLLIVAALAWVYYRNNRKLSAQKDINHQQQIREMEQQQQLTATTAMLAGEERERQRLARDLHDGLGGMLAGIKMDISRISEMELPVKERLPVAVGQLDDAIGELRRIARNMMPETLFRFGLPAALKDFCESFEKGPSNIILQCYGMDNNDLSPSVQIMVYRIIQELVTNALKHAKATDILIDCIQNDNQVDITVEDNGKGFDPDRIKNGGIGLSNIQTRVNYLNGKLDIQSSPGTGTTVTINIFLNEQ</sequence>
<keyword evidence="24" id="KW-1185">Reference proteome</keyword>
<evidence type="ECO:0000256" key="7">
    <source>
        <dbReference type="ARBA" id="ARBA00022490"/>
    </source>
</evidence>
<feature type="transmembrane region" description="Helical" evidence="20">
    <location>
        <begin position="405"/>
        <end position="428"/>
    </location>
</feature>
<dbReference type="InterPro" id="IPR004358">
    <property type="entry name" value="Sig_transdc_His_kin-like_C"/>
</dbReference>
<dbReference type="InterPro" id="IPR011712">
    <property type="entry name" value="Sig_transdc_His_kin_sub3_dim/P"/>
</dbReference>
<evidence type="ECO:0000256" key="1">
    <source>
        <dbReference type="ARBA" id="ARBA00000085"/>
    </source>
</evidence>
<dbReference type="GO" id="GO:0005524">
    <property type="term" value="F:ATP binding"/>
    <property type="evidence" value="ECO:0007669"/>
    <property type="project" value="UniProtKB-KW"/>
</dbReference>
<dbReference type="GO" id="GO:0000155">
    <property type="term" value="F:phosphorelay sensor kinase activity"/>
    <property type="evidence" value="ECO:0007669"/>
    <property type="project" value="InterPro"/>
</dbReference>
<dbReference type="GO" id="GO:0005737">
    <property type="term" value="C:cytoplasm"/>
    <property type="evidence" value="ECO:0007669"/>
    <property type="project" value="UniProtKB-SubCell"/>
</dbReference>
<dbReference type="PANTHER" id="PTHR24421:SF10">
    <property type="entry name" value="NITRATE_NITRITE SENSOR PROTEIN NARQ"/>
    <property type="match status" value="1"/>
</dbReference>
<keyword evidence="16" id="KW-0411">Iron-sulfur</keyword>
<dbReference type="RefSeq" id="WP_157304131.1">
    <property type="nucleotide sequence ID" value="NZ_WRXN01000001.1"/>
</dbReference>
<comment type="function">
    <text evidence="17">Member of the two-component regulatory system NreB/NreC involved in the control of dissimilatory nitrate/nitrite reduction in response to oxygen. NreB functions as a direct oxygen sensor histidine kinase which is autophosphorylated, in the absence of oxygen, probably at the conserved histidine residue, and transfers its phosphate group probably to a conserved aspartate residue of NreC. NreB/NreC activates the expression of the nitrate (narGHJI) and nitrite (nir) reductase operons, as well as the putative nitrate transporter gene narT.</text>
</comment>
<evidence type="ECO:0000256" key="8">
    <source>
        <dbReference type="ARBA" id="ARBA00022553"/>
    </source>
</evidence>
<dbReference type="PROSITE" id="PS50109">
    <property type="entry name" value="HIS_KIN"/>
    <property type="match status" value="1"/>
</dbReference>
<keyword evidence="15" id="KW-0902">Two-component regulatory system</keyword>
<dbReference type="InterPro" id="IPR003594">
    <property type="entry name" value="HATPase_dom"/>
</dbReference>
<dbReference type="SMART" id="SM00387">
    <property type="entry name" value="HATPase_c"/>
    <property type="match status" value="1"/>
</dbReference>
<keyword evidence="13" id="KW-0067">ATP-binding</keyword>
<evidence type="ECO:0000256" key="17">
    <source>
        <dbReference type="ARBA" id="ARBA00024827"/>
    </source>
</evidence>
<evidence type="ECO:0000256" key="9">
    <source>
        <dbReference type="ARBA" id="ARBA00022679"/>
    </source>
</evidence>
<keyword evidence="10" id="KW-0479">Metal-binding</keyword>
<comment type="caution">
    <text evidence="23">The sequence shown here is derived from an EMBL/GenBank/DDBJ whole genome shotgun (WGS) entry which is preliminary data.</text>
</comment>
<dbReference type="Pfam" id="PF07730">
    <property type="entry name" value="HisKA_3"/>
    <property type="match status" value="1"/>
</dbReference>
<dbReference type="EC" id="2.7.13.3" evidence="4"/>
<dbReference type="InterPro" id="IPR036890">
    <property type="entry name" value="HATPase_C_sf"/>
</dbReference>